<dbReference type="OrthoDB" id="2142729at2759"/>
<evidence type="ECO:0000256" key="1">
    <source>
        <dbReference type="SAM" id="Coils"/>
    </source>
</evidence>
<dbReference type="EMBL" id="CAIIXF020000005">
    <property type="protein sequence ID" value="CAH1784655.1"/>
    <property type="molecule type" value="Genomic_DNA"/>
</dbReference>
<sequence>MEGKRKEGISDSKSLATKYQVLLTEKNKDGGLTELKIGMVFKILDELVPKLGIYTEVIKMIRDDVFEAAYSDHLTTSSTTTIDRIPFFTLVRRIYDERNEEADILQEQLDAVKKRLFDKQKQFEDSLDNIASLERDIETKDATISNLKQEITDKNVEIDRLEESLRNEKDAAFNMEYNLNCDLDDLKEDLTDTKGEVSFLKQYKQGYDELHYAFLDHGDDDHIRKKKKVPVVATRRAHLISNIESARKLEEQLLTVMNATIEEFESFLEQHKNGPAPVDELAPDISYSAMDEQANKADQQLAMMQGRFTKSIDDLNTELELLRQHRTMLSEQLQIMEENKPSVSKKRRENKKKLLEKQREALGSRGSIRSESVVSADIDEDEEDNANMDPFIPQERVFSKYAAMMYTSHNGAKTFHEFKDAKYCASCGEKTVLCPHKIVGADKIFVLPHNTTHIRVTRPKVKINQQLVDNALRPHPGSPDTIMEIDIPPSTADSRQGRRKDSNTAINSAIPGSAQPSIQSLPYAPSRGSLTTPMTNDSDRDLPSAGADTHMVNSFHKLWDDYKNRTELERTIPRTLSLDRTMSLVEQFYACLIWQDEYALEDEGFYSILDNLYMFMGDRYLKQDIAYLTSHDLISSIVENAGTSKTIQIFAHALVGNLDATVPRYILLMADFIDLVEWKSVEDVRAFASVVYPFASDDDLETLQMGYTSFSENKISKQLVCEYIMYIVLKYREPRFLESEGRLLHHAGRDVSVMTAAEYSDAMENILPIHNVKLRQRLYKETEAHINMEAEEGMTCEGVPVLKLSQITSYLGLLQLVPLVKENLVSKVIEARMRTQSGESRGQHQHESAQVIRDDSHLITMSTVKGLSSNLARLLRQSRAERQDS</sequence>
<evidence type="ECO:0000256" key="2">
    <source>
        <dbReference type="SAM" id="MobiDB-lite"/>
    </source>
</evidence>
<gene>
    <name evidence="3" type="ORF">OFUS_LOCUS10812</name>
</gene>
<keyword evidence="4" id="KW-1185">Reference proteome</keyword>
<feature type="coiled-coil region" evidence="1">
    <location>
        <begin position="312"/>
        <end position="365"/>
    </location>
</feature>
<feature type="coiled-coil region" evidence="1">
    <location>
        <begin position="95"/>
        <end position="171"/>
    </location>
</feature>
<comment type="caution">
    <text evidence="3">The sequence shown here is derived from an EMBL/GenBank/DDBJ whole genome shotgun (WGS) entry which is preliminary data.</text>
</comment>
<evidence type="ECO:0000313" key="3">
    <source>
        <dbReference type="EMBL" id="CAH1784655.1"/>
    </source>
</evidence>
<feature type="region of interest" description="Disordered" evidence="2">
    <location>
        <begin position="471"/>
        <end position="540"/>
    </location>
</feature>
<protein>
    <submittedName>
        <fullName evidence="3">Uncharacterized protein</fullName>
    </submittedName>
</protein>
<dbReference type="Proteomes" id="UP000749559">
    <property type="component" value="Unassembled WGS sequence"/>
</dbReference>
<dbReference type="AlphaFoldDB" id="A0A8S4NSI6"/>
<proteinExistence type="predicted"/>
<feature type="compositionally biased region" description="Basic and acidic residues" evidence="2">
    <location>
        <begin position="841"/>
        <end position="854"/>
    </location>
</feature>
<accession>A0A8S4NSI6</accession>
<evidence type="ECO:0000313" key="4">
    <source>
        <dbReference type="Proteomes" id="UP000749559"/>
    </source>
</evidence>
<organism evidence="3 4">
    <name type="scientific">Owenia fusiformis</name>
    <name type="common">Polychaete worm</name>
    <dbReference type="NCBI Taxonomy" id="6347"/>
    <lineage>
        <taxon>Eukaryota</taxon>
        <taxon>Metazoa</taxon>
        <taxon>Spiralia</taxon>
        <taxon>Lophotrochozoa</taxon>
        <taxon>Annelida</taxon>
        <taxon>Polychaeta</taxon>
        <taxon>Sedentaria</taxon>
        <taxon>Canalipalpata</taxon>
        <taxon>Sabellida</taxon>
        <taxon>Oweniida</taxon>
        <taxon>Oweniidae</taxon>
        <taxon>Owenia</taxon>
    </lineage>
</organism>
<reference evidence="3" key="1">
    <citation type="submission" date="2022-03" db="EMBL/GenBank/DDBJ databases">
        <authorList>
            <person name="Martin C."/>
        </authorList>
    </citation>
    <scope>NUCLEOTIDE SEQUENCE</scope>
</reference>
<keyword evidence="1" id="KW-0175">Coiled coil</keyword>
<feature type="region of interest" description="Disordered" evidence="2">
    <location>
        <begin position="835"/>
        <end position="854"/>
    </location>
</feature>
<name>A0A8S4NSI6_OWEFU</name>